<evidence type="ECO:0000313" key="2">
    <source>
        <dbReference type="EMBL" id="CBI07708.1"/>
    </source>
</evidence>
<comment type="caution">
    <text evidence="2">The sequence shown here is derived from an EMBL/GenBank/DDBJ whole genome shotgun (WGS) entry which is preliminary data.</text>
</comment>
<protein>
    <submittedName>
        <fullName evidence="2">Carboxyl-terminal protease</fullName>
        <ecNumber evidence="2">3.4.21.102</ecNumber>
    </submittedName>
</protein>
<dbReference type="GO" id="GO:0007165">
    <property type="term" value="P:signal transduction"/>
    <property type="evidence" value="ECO:0007669"/>
    <property type="project" value="TreeGrafter"/>
</dbReference>
<gene>
    <name evidence="2" type="ORF">CARN6_1079</name>
</gene>
<dbReference type="Gene3D" id="3.90.226.10">
    <property type="entry name" value="2-enoyl-CoA Hydratase, Chain A, domain 1"/>
    <property type="match status" value="1"/>
</dbReference>
<dbReference type="Gene3D" id="2.30.42.10">
    <property type="match status" value="1"/>
</dbReference>
<dbReference type="SMART" id="SM00228">
    <property type="entry name" value="PDZ"/>
    <property type="match status" value="1"/>
</dbReference>
<dbReference type="PROSITE" id="PS50106">
    <property type="entry name" value="PDZ"/>
    <property type="match status" value="1"/>
</dbReference>
<dbReference type="InterPro" id="IPR036034">
    <property type="entry name" value="PDZ_sf"/>
</dbReference>
<dbReference type="SUPFAM" id="SSF50156">
    <property type="entry name" value="PDZ domain-like"/>
    <property type="match status" value="1"/>
</dbReference>
<dbReference type="Pfam" id="PF03572">
    <property type="entry name" value="Peptidase_S41"/>
    <property type="match status" value="1"/>
</dbReference>
<dbReference type="GO" id="GO:0004252">
    <property type="term" value="F:serine-type endopeptidase activity"/>
    <property type="evidence" value="ECO:0007669"/>
    <property type="project" value="UniProtKB-EC"/>
</dbReference>
<sequence length="397" mass="42226">MNRLFRRLVFGLSLGLLVVLLGGEFGLRAVRAGSDDKGAYRQIEVYSEVLKKIQTDYVTVPSVPDVTSGALHGLLESLDSNSSYLSPSEYKIYKERPSGGNAQVGMTISKRFGYAVVVSVLSDSPAAKGHFTDGDVIVAIDGHSTRELSPALLDVMLEGKPGTEVTLSVLRPRKTEPEKVALTRVAVQTPAMSTQQYEGDSILYLKPVVLTAARVDEIVAQIKAMGKSKDRKILLDLRDVSTGSADQGLRLANLFLKQGTMATLSGQKFPRQTFTADPKAFLTDAPLAVLVNRGTAGAAELTAAALGDNKRADVVGERTFGDESVQKTMELPDGAAVILTVATYASPSGKKIMEEAVTPTVVVGSAEDQDMDAETPAAPKTDEALDKALDLLKAKAA</sequence>
<dbReference type="EMBL" id="CABQ01000124">
    <property type="protein sequence ID" value="CBI07708.1"/>
    <property type="molecule type" value="Genomic_DNA"/>
</dbReference>
<dbReference type="PANTHER" id="PTHR32060">
    <property type="entry name" value="TAIL-SPECIFIC PROTEASE"/>
    <property type="match status" value="1"/>
</dbReference>
<dbReference type="PANTHER" id="PTHR32060:SF30">
    <property type="entry name" value="CARBOXY-TERMINAL PROCESSING PROTEASE CTPA"/>
    <property type="match status" value="1"/>
</dbReference>
<reference evidence="2" key="1">
    <citation type="submission" date="2009-10" db="EMBL/GenBank/DDBJ databases">
        <title>Diversity of trophic interactions inside an arsenic-rich microbial ecosystem.</title>
        <authorList>
            <person name="Bertin P.N."/>
            <person name="Heinrich-Salmeron A."/>
            <person name="Pelletier E."/>
            <person name="Goulhen-Chollet F."/>
            <person name="Arsene-Ploetze F."/>
            <person name="Gallien S."/>
            <person name="Calteau A."/>
            <person name="Vallenet D."/>
            <person name="Casiot C."/>
            <person name="Chane-Woon-Ming B."/>
            <person name="Giloteaux L."/>
            <person name="Barakat M."/>
            <person name="Bonnefoy V."/>
            <person name="Bruneel O."/>
            <person name="Chandler M."/>
            <person name="Cleiss J."/>
            <person name="Duran R."/>
            <person name="Elbaz-Poulichet F."/>
            <person name="Fonknechten N."/>
            <person name="Lauga B."/>
            <person name="Mornico D."/>
            <person name="Ortet P."/>
            <person name="Schaeffer C."/>
            <person name="Siguier P."/>
            <person name="Alexander Thil Smith A."/>
            <person name="Van Dorsselaer A."/>
            <person name="Weissenbach J."/>
            <person name="Medigue C."/>
            <person name="Le Paslier D."/>
        </authorList>
    </citation>
    <scope>NUCLEOTIDE SEQUENCE</scope>
</reference>
<proteinExistence type="predicted"/>
<evidence type="ECO:0000259" key="1">
    <source>
        <dbReference type="PROSITE" id="PS50106"/>
    </source>
</evidence>
<name>E6QKE1_9ZZZZ</name>
<dbReference type="AlphaFoldDB" id="E6QKE1"/>
<keyword evidence="2" id="KW-0645">Protease</keyword>
<feature type="domain" description="PDZ" evidence="1">
    <location>
        <begin position="91"/>
        <end position="149"/>
    </location>
</feature>
<dbReference type="GO" id="GO:0030288">
    <property type="term" value="C:outer membrane-bounded periplasmic space"/>
    <property type="evidence" value="ECO:0007669"/>
    <property type="project" value="TreeGrafter"/>
</dbReference>
<keyword evidence="2" id="KW-0378">Hydrolase</keyword>
<organism evidence="2">
    <name type="scientific">mine drainage metagenome</name>
    <dbReference type="NCBI Taxonomy" id="410659"/>
    <lineage>
        <taxon>unclassified sequences</taxon>
        <taxon>metagenomes</taxon>
        <taxon>ecological metagenomes</taxon>
    </lineage>
</organism>
<dbReference type="InterPro" id="IPR005151">
    <property type="entry name" value="Tail-specific_protease"/>
</dbReference>
<dbReference type="SMART" id="SM00245">
    <property type="entry name" value="TSPc"/>
    <property type="match status" value="1"/>
</dbReference>
<dbReference type="Pfam" id="PF13180">
    <property type="entry name" value="PDZ_2"/>
    <property type="match status" value="1"/>
</dbReference>
<dbReference type="SUPFAM" id="SSF52096">
    <property type="entry name" value="ClpP/crotonase"/>
    <property type="match status" value="1"/>
</dbReference>
<dbReference type="EC" id="3.4.21.102" evidence="2"/>
<dbReference type="Gene3D" id="3.30.750.44">
    <property type="match status" value="1"/>
</dbReference>
<dbReference type="InterPro" id="IPR001478">
    <property type="entry name" value="PDZ"/>
</dbReference>
<dbReference type="GO" id="GO:0006508">
    <property type="term" value="P:proteolysis"/>
    <property type="evidence" value="ECO:0007669"/>
    <property type="project" value="UniProtKB-KW"/>
</dbReference>
<accession>E6QKE1</accession>
<dbReference type="InterPro" id="IPR029045">
    <property type="entry name" value="ClpP/crotonase-like_dom_sf"/>
</dbReference>